<dbReference type="InterPro" id="IPR014044">
    <property type="entry name" value="CAP_dom"/>
</dbReference>
<accession>A0AAQ4DV03</accession>
<dbReference type="InterPro" id="IPR001283">
    <property type="entry name" value="CRISP-related"/>
</dbReference>
<dbReference type="CDD" id="cd05382">
    <property type="entry name" value="CAP_GAPR1-like"/>
    <property type="match status" value="1"/>
</dbReference>
<evidence type="ECO:0000313" key="2">
    <source>
        <dbReference type="EMBL" id="KAK8766293.1"/>
    </source>
</evidence>
<sequence length="120" mass="13522">MAKKWATFLAKEDRFEHSPDTDHGENVYVKWSSNAKHQITGREAVESWYSEIADYRWDGSSPDIDAVGHFTQLIWKETTHMGCAQARGPTHKILVVANYSPPGNVIGKFAACVPPRLYAM</sequence>
<evidence type="ECO:0000259" key="1">
    <source>
        <dbReference type="SMART" id="SM00198"/>
    </source>
</evidence>
<dbReference type="SMART" id="SM00198">
    <property type="entry name" value="SCP"/>
    <property type="match status" value="1"/>
</dbReference>
<reference evidence="2 3" key="1">
    <citation type="journal article" date="2023" name="Arcadia Sci">
        <title>De novo assembly of a long-read Amblyomma americanum tick genome.</title>
        <authorList>
            <person name="Chou S."/>
            <person name="Poskanzer K.E."/>
            <person name="Rollins M."/>
            <person name="Thuy-Boun P.S."/>
        </authorList>
    </citation>
    <scope>NUCLEOTIDE SEQUENCE [LARGE SCALE GENOMIC DNA]</scope>
    <source>
        <strain evidence="2">F_SG_1</strain>
        <tissue evidence="2">Salivary glands</tissue>
    </source>
</reference>
<gene>
    <name evidence="2" type="ORF">V5799_006930</name>
</gene>
<dbReference type="SUPFAM" id="SSF55797">
    <property type="entry name" value="PR-1-like"/>
    <property type="match status" value="1"/>
</dbReference>
<feature type="domain" description="SCP" evidence="1">
    <location>
        <begin position="1"/>
        <end position="107"/>
    </location>
</feature>
<evidence type="ECO:0000313" key="3">
    <source>
        <dbReference type="Proteomes" id="UP001321473"/>
    </source>
</evidence>
<dbReference type="Pfam" id="PF00188">
    <property type="entry name" value="CAP"/>
    <property type="match status" value="1"/>
</dbReference>
<protein>
    <recommendedName>
        <fullName evidence="1">SCP domain-containing protein</fullName>
    </recommendedName>
</protein>
<dbReference type="GO" id="GO:0005576">
    <property type="term" value="C:extracellular region"/>
    <property type="evidence" value="ECO:0007669"/>
    <property type="project" value="InterPro"/>
</dbReference>
<dbReference type="Gene3D" id="3.40.33.10">
    <property type="entry name" value="CAP"/>
    <property type="match status" value="1"/>
</dbReference>
<proteinExistence type="predicted"/>
<organism evidence="2 3">
    <name type="scientific">Amblyomma americanum</name>
    <name type="common">Lone star tick</name>
    <dbReference type="NCBI Taxonomy" id="6943"/>
    <lineage>
        <taxon>Eukaryota</taxon>
        <taxon>Metazoa</taxon>
        <taxon>Ecdysozoa</taxon>
        <taxon>Arthropoda</taxon>
        <taxon>Chelicerata</taxon>
        <taxon>Arachnida</taxon>
        <taxon>Acari</taxon>
        <taxon>Parasitiformes</taxon>
        <taxon>Ixodida</taxon>
        <taxon>Ixodoidea</taxon>
        <taxon>Ixodidae</taxon>
        <taxon>Amblyomminae</taxon>
        <taxon>Amblyomma</taxon>
    </lineage>
</organism>
<dbReference type="AlphaFoldDB" id="A0AAQ4DV03"/>
<dbReference type="PROSITE" id="PS01009">
    <property type="entry name" value="CRISP_1"/>
    <property type="match status" value="1"/>
</dbReference>
<comment type="caution">
    <text evidence="2">The sequence shown here is derived from an EMBL/GenBank/DDBJ whole genome shotgun (WGS) entry which is preliminary data.</text>
</comment>
<name>A0AAQ4DV03_AMBAM</name>
<dbReference type="EMBL" id="JARKHS020026477">
    <property type="protein sequence ID" value="KAK8766293.1"/>
    <property type="molecule type" value="Genomic_DNA"/>
</dbReference>
<dbReference type="PANTHER" id="PTHR10334">
    <property type="entry name" value="CYSTEINE-RICH SECRETORY PROTEIN-RELATED"/>
    <property type="match status" value="1"/>
</dbReference>
<dbReference type="InterPro" id="IPR035940">
    <property type="entry name" value="CAP_sf"/>
</dbReference>
<keyword evidence="3" id="KW-1185">Reference proteome</keyword>
<dbReference type="InterPro" id="IPR034113">
    <property type="entry name" value="SCP_GAPR1-like"/>
</dbReference>
<dbReference type="InterPro" id="IPR018244">
    <property type="entry name" value="Allrgn_V5/Tpx1_CS"/>
</dbReference>
<dbReference type="Proteomes" id="UP001321473">
    <property type="component" value="Unassembled WGS sequence"/>
</dbReference>
<dbReference type="PRINTS" id="PR00837">
    <property type="entry name" value="V5TPXLIKE"/>
</dbReference>